<organism evidence="3 4">
    <name type="scientific">Rotaria magnacalcarata</name>
    <dbReference type="NCBI Taxonomy" id="392030"/>
    <lineage>
        <taxon>Eukaryota</taxon>
        <taxon>Metazoa</taxon>
        <taxon>Spiralia</taxon>
        <taxon>Gnathifera</taxon>
        <taxon>Rotifera</taxon>
        <taxon>Eurotatoria</taxon>
        <taxon>Bdelloidea</taxon>
        <taxon>Philodinida</taxon>
        <taxon>Philodinidae</taxon>
        <taxon>Rotaria</taxon>
    </lineage>
</organism>
<proteinExistence type="predicted"/>
<evidence type="ECO:0000313" key="4">
    <source>
        <dbReference type="Proteomes" id="UP000681967"/>
    </source>
</evidence>
<dbReference type="Proteomes" id="UP000681967">
    <property type="component" value="Unassembled WGS sequence"/>
</dbReference>
<dbReference type="InterPro" id="IPR036300">
    <property type="entry name" value="MIR_dom_sf"/>
</dbReference>
<dbReference type="PANTHER" id="PTHR46399">
    <property type="entry name" value="B30.2/SPRY DOMAIN-CONTAINING PROTEIN"/>
    <property type="match status" value="1"/>
</dbReference>
<gene>
    <name evidence="3" type="ORF">BYL167_LOCUS72263</name>
</gene>
<accession>A0A8S3G390</accession>
<dbReference type="GO" id="GO:0014808">
    <property type="term" value="P:release of sequestered calcium ion into cytosol by sarcoplasmic reticulum"/>
    <property type="evidence" value="ECO:0007669"/>
    <property type="project" value="TreeGrafter"/>
</dbReference>
<feature type="domain" description="MIR" evidence="2">
    <location>
        <begin position="10"/>
        <end position="74"/>
    </location>
</feature>
<dbReference type="InterPro" id="IPR016093">
    <property type="entry name" value="MIR_motif"/>
</dbReference>
<evidence type="ECO:0000256" key="1">
    <source>
        <dbReference type="ARBA" id="ARBA00022737"/>
    </source>
</evidence>
<dbReference type="Pfam" id="PF02815">
    <property type="entry name" value="MIR"/>
    <property type="match status" value="1"/>
</dbReference>
<dbReference type="GO" id="GO:0030018">
    <property type="term" value="C:Z disc"/>
    <property type="evidence" value="ECO:0007669"/>
    <property type="project" value="TreeGrafter"/>
</dbReference>
<dbReference type="GO" id="GO:0034704">
    <property type="term" value="C:calcium channel complex"/>
    <property type="evidence" value="ECO:0007669"/>
    <property type="project" value="TreeGrafter"/>
</dbReference>
<feature type="non-terminal residue" evidence="3">
    <location>
        <position position="1"/>
    </location>
</feature>
<dbReference type="GO" id="GO:0033017">
    <property type="term" value="C:sarcoplasmic reticulum membrane"/>
    <property type="evidence" value="ECO:0007669"/>
    <property type="project" value="TreeGrafter"/>
</dbReference>
<dbReference type="EMBL" id="CAJOBH010257746">
    <property type="protein sequence ID" value="CAF5151099.1"/>
    <property type="molecule type" value="Genomic_DNA"/>
</dbReference>
<evidence type="ECO:0000259" key="2">
    <source>
        <dbReference type="Pfam" id="PF02815"/>
    </source>
</evidence>
<dbReference type="GO" id="GO:0042383">
    <property type="term" value="C:sarcolemma"/>
    <property type="evidence" value="ECO:0007669"/>
    <property type="project" value="TreeGrafter"/>
</dbReference>
<keyword evidence="1" id="KW-0677">Repeat</keyword>
<dbReference type="InterPro" id="IPR015925">
    <property type="entry name" value="Ryanodine_IP3_receptor"/>
</dbReference>
<dbReference type="GO" id="GO:0006941">
    <property type="term" value="P:striated muscle contraction"/>
    <property type="evidence" value="ECO:0007669"/>
    <property type="project" value="TreeGrafter"/>
</dbReference>
<reference evidence="3" key="1">
    <citation type="submission" date="2021-02" db="EMBL/GenBank/DDBJ databases">
        <authorList>
            <person name="Nowell W R."/>
        </authorList>
    </citation>
    <scope>NUCLEOTIDE SEQUENCE</scope>
</reference>
<dbReference type="Gene3D" id="2.80.10.50">
    <property type="match status" value="1"/>
</dbReference>
<evidence type="ECO:0000313" key="3">
    <source>
        <dbReference type="EMBL" id="CAF5151099.1"/>
    </source>
</evidence>
<sequence length="85" mass="9762">MYYAFFLFIKGGAACHQARSLWRVEYFKTKWYSGFVGWSSLIRLRHITSGLYLAIIIDESGPKVTCISKKKASPIAVTFEMKMSK</sequence>
<dbReference type="GO" id="GO:0005790">
    <property type="term" value="C:smooth endoplasmic reticulum"/>
    <property type="evidence" value="ECO:0007669"/>
    <property type="project" value="TreeGrafter"/>
</dbReference>
<comment type="caution">
    <text evidence="3">The sequence shown here is derived from an EMBL/GenBank/DDBJ whole genome shotgun (WGS) entry which is preliminary data.</text>
</comment>
<dbReference type="SUPFAM" id="SSF82109">
    <property type="entry name" value="MIR domain"/>
    <property type="match status" value="1"/>
</dbReference>
<dbReference type="AlphaFoldDB" id="A0A8S3G390"/>
<dbReference type="GO" id="GO:0005219">
    <property type="term" value="F:ryanodine-sensitive calcium-release channel activity"/>
    <property type="evidence" value="ECO:0007669"/>
    <property type="project" value="TreeGrafter"/>
</dbReference>
<protein>
    <recommendedName>
        <fullName evidence="2">MIR domain-containing protein</fullName>
    </recommendedName>
</protein>
<dbReference type="PANTHER" id="PTHR46399:SF8">
    <property type="entry name" value="B30.2_SPRY DOMAIN-CONTAINING PROTEIN"/>
    <property type="match status" value="1"/>
</dbReference>
<name>A0A8S3G390_9BILA</name>